<dbReference type="Proteomes" id="UP001177021">
    <property type="component" value="Unassembled WGS sequence"/>
</dbReference>
<evidence type="ECO:0000313" key="2">
    <source>
        <dbReference type="Proteomes" id="UP001177021"/>
    </source>
</evidence>
<sequence>MRNIRQRSCSKIDGTTPKKIAYNLRDRGQRTCYEDLSDSEIELHVSFDNERADDNKLVNSTNLQNSKADSTIDNRIVVLALEAMKTADNTTSEAQRAMKTEMAETNTNMKTEMVEPNTDLLKTEMVEPDTNLNAAGTETSNISSGNSTTGEENVARESDAQSEIQIGQESPKRVPILPDLNLEPRQDDM</sequence>
<protein>
    <submittedName>
        <fullName evidence="1">Uncharacterized protein</fullName>
    </submittedName>
</protein>
<proteinExistence type="predicted"/>
<gene>
    <name evidence="1" type="ORF">MILVUS5_LOCUS29301</name>
</gene>
<evidence type="ECO:0000313" key="1">
    <source>
        <dbReference type="EMBL" id="CAJ2663973.1"/>
    </source>
</evidence>
<name>A0ACB0L3J9_TRIPR</name>
<reference evidence="1" key="1">
    <citation type="submission" date="2023-10" db="EMBL/GenBank/DDBJ databases">
        <authorList>
            <person name="Rodriguez Cubillos JULIANA M."/>
            <person name="De Vega J."/>
        </authorList>
    </citation>
    <scope>NUCLEOTIDE SEQUENCE</scope>
</reference>
<keyword evidence="2" id="KW-1185">Reference proteome</keyword>
<comment type="caution">
    <text evidence="1">The sequence shown here is derived from an EMBL/GenBank/DDBJ whole genome shotgun (WGS) entry which is preliminary data.</text>
</comment>
<accession>A0ACB0L3J9</accession>
<organism evidence="1 2">
    <name type="scientific">Trifolium pratense</name>
    <name type="common">Red clover</name>
    <dbReference type="NCBI Taxonomy" id="57577"/>
    <lineage>
        <taxon>Eukaryota</taxon>
        <taxon>Viridiplantae</taxon>
        <taxon>Streptophyta</taxon>
        <taxon>Embryophyta</taxon>
        <taxon>Tracheophyta</taxon>
        <taxon>Spermatophyta</taxon>
        <taxon>Magnoliopsida</taxon>
        <taxon>eudicotyledons</taxon>
        <taxon>Gunneridae</taxon>
        <taxon>Pentapetalae</taxon>
        <taxon>rosids</taxon>
        <taxon>fabids</taxon>
        <taxon>Fabales</taxon>
        <taxon>Fabaceae</taxon>
        <taxon>Papilionoideae</taxon>
        <taxon>50 kb inversion clade</taxon>
        <taxon>NPAAA clade</taxon>
        <taxon>Hologalegina</taxon>
        <taxon>IRL clade</taxon>
        <taxon>Trifolieae</taxon>
        <taxon>Trifolium</taxon>
    </lineage>
</organism>
<dbReference type="EMBL" id="CASHSV030000409">
    <property type="protein sequence ID" value="CAJ2663973.1"/>
    <property type="molecule type" value="Genomic_DNA"/>
</dbReference>